<dbReference type="Pfam" id="PF22917">
    <property type="entry name" value="PRISE"/>
    <property type="match status" value="1"/>
</dbReference>
<feature type="transmembrane region" description="Helical" evidence="1">
    <location>
        <begin position="24"/>
        <end position="47"/>
    </location>
</feature>
<dbReference type="InParanoid" id="A0A7C8IN89"/>
<keyword evidence="1" id="KW-1133">Transmembrane helix</keyword>
<dbReference type="CDD" id="cd08948">
    <property type="entry name" value="5beta-POR_like_SDR_a"/>
    <property type="match status" value="1"/>
</dbReference>
<proteinExistence type="predicted"/>
<keyword evidence="1" id="KW-0812">Transmembrane</keyword>
<feature type="domain" description="PRISE-like Rossmann-fold" evidence="2">
    <location>
        <begin position="29"/>
        <end position="313"/>
    </location>
</feature>
<name>A0A7C8IN89_9PEZI</name>
<dbReference type="PANTHER" id="PTHR32487:SF29">
    <property type="entry name" value="NAD-DEPENDENT EPIMERASE_DEHYDRATASE DOMAIN-CONTAINING PROTEIN"/>
    <property type="match status" value="1"/>
</dbReference>
<evidence type="ECO:0000313" key="3">
    <source>
        <dbReference type="EMBL" id="KAF2968026.1"/>
    </source>
</evidence>
<dbReference type="PANTHER" id="PTHR32487">
    <property type="entry name" value="3-OXO-DELTA(4,5)-STEROID 5-BETA-REDUCTASE"/>
    <property type="match status" value="1"/>
</dbReference>
<dbReference type="Gene3D" id="3.40.50.720">
    <property type="entry name" value="NAD(P)-binding Rossmann-like Domain"/>
    <property type="match status" value="1"/>
</dbReference>
<dbReference type="EMBL" id="WUBL01000058">
    <property type="protein sequence ID" value="KAF2968026.1"/>
    <property type="molecule type" value="Genomic_DNA"/>
</dbReference>
<dbReference type="AlphaFoldDB" id="A0A7C8IN89"/>
<dbReference type="SUPFAM" id="SSF51735">
    <property type="entry name" value="NAD(P)-binding Rossmann-fold domains"/>
    <property type="match status" value="1"/>
</dbReference>
<dbReference type="InterPro" id="IPR055222">
    <property type="entry name" value="PRISE-like_Rossmann-fold"/>
</dbReference>
<protein>
    <recommendedName>
        <fullName evidence="2">PRISE-like Rossmann-fold domain-containing protein</fullName>
    </recommendedName>
</protein>
<reference evidence="3 4" key="1">
    <citation type="submission" date="2019-12" db="EMBL/GenBank/DDBJ databases">
        <title>Draft genome sequence of the ascomycete Xylaria multiplex DSM 110363.</title>
        <authorList>
            <person name="Buettner E."/>
            <person name="Kellner H."/>
        </authorList>
    </citation>
    <scope>NUCLEOTIDE SEQUENCE [LARGE SCALE GENOMIC DNA]</scope>
    <source>
        <strain evidence="3 4">DSM 110363</strain>
    </source>
</reference>
<keyword evidence="4" id="KW-1185">Reference proteome</keyword>
<dbReference type="OrthoDB" id="1731983at2759"/>
<sequence length="425" mass="46843">MSSRDRPLRTCGIYRNLPEFGPSVSGLTAIICGATGVSGFHALRALLSSPRWSRIFILSRSPLSSTARSFLSNEQLFRTTYVSVDLLSSAETISQKLSEAKVKADYVFYYAYLQPVTNGMSADVAQDLINVNVPMFRNLLDALPLANTTPKRILLQTGGKNYGVHAGRGRTPLVESDPQPRLIADNFYYHQEDLLKAFCEKHPGTSWNVIRPMGIIGAVANSPLNGYTCFGVYAAVQAHKGEPLEFGGNLDAWQTEQMHSSARLTGYLSEWAVLEPECANQAFNALDGTTLSWDRLFEAFASWWGVSKGVVGPDLDESKYRTDLSLGGGDANPLGYGPPVNEDAWVEMMAKSDGKLTWNPFKDKDANFMGDFGYIVCGTPSASKTRRFGYNGFVDTLESLHEMYLECERFGMLPKMSQAKAQPLI</sequence>
<organism evidence="3 4">
    <name type="scientific">Xylaria multiplex</name>
    <dbReference type="NCBI Taxonomy" id="323545"/>
    <lineage>
        <taxon>Eukaryota</taxon>
        <taxon>Fungi</taxon>
        <taxon>Dikarya</taxon>
        <taxon>Ascomycota</taxon>
        <taxon>Pezizomycotina</taxon>
        <taxon>Sordariomycetes</taxon>
        <taxon>Xylariomycetidae</taxon>
        <taxon>Xylariales</taxon>
        <taxon>Xylariaceae</taxon>
        <taxon>Xylaria</taxon>
    </lineage>
</organism>
<keyword evidence="1" id="KW-0472">Membrane</keyword>
<dbReference type="Proteomes" id="UP000481858">
    <property type="component" value="Unassembled WGS sequence"/>
</dbReference>
<evidence type="ECO:0000259" key="2">
    <source>
        <dbReference type="Pfam" id="PF22917"/>
    </source>
</evidence>
<accession>A0A7C8IN89</accession>
<comment type="caution">
    <text evidence="3">The sequence shown here is derived from an EMBL/GenBank/DDBJ whole genome shotgun (WGS) entry which is preliminary data.</text>
</comment>
<evidence type="ECO:0000313" key="4">
    <source>
        <dbReference type="Proteomes" id="UP000481858"/>
    </source>
</evidence>
<dbReference type="InterPro" id="IPR036291">
    <property type="entry name" value="NAD(P)-bd_dom_sf"/>
</dbReference>
<evidence type="ECO:0000256" key="1">
    <source>
        <dbReference type="SAM" id="Phobius"/>
    </source>
</evidence>
<gene>
    <name evidence="3" type="ORF">GQX73_g5562</name>
</gene>